<dbReference type="SUPFAM" id="SSF144232">
    <property type="entry name" value="HIT/MYND zinc finger-like"/>
    <property type="match status" value="1"/>
</dbReference>
<keyword evidence="2" id="KW-0808">Transferase</keyword>
<dbReference type="InterPro" id="IPR001214">
    <property type="entry name" value="SET_dom"/>
</dbReference>
<dbReference type="Gene3D" id="2.170.270.10">
    <property type="entry name" value="SET domain"/>
    <property type="match status" value="1"/>
</dbReference>
<organism evidence="5 6">
    <name type="scientific">Cherax quadricarinatus</name>
    <name type="common">Australian red claw crayfish</name>
    <dbReference type="NCBI Taxonomy" id="27406"/>
    <lineage>
        <taxon>Eukaryota</taxon>
        <taxon>Metazoa</taxon>
        <taxon>Ecdysozoa</taxon>
        <taxon>Arthropoda</taxon>
        <taxon>Crustacea</taxon>
        <taxon>Multicrustacea</taxon>
        <taxon>Malacostraca</taxon>
        <taxon>Eumalacostraca</taxon>
        <taxon>Eucarida</taxon>
        <taxon>Decapoda</taxon>
        <taxon>Pleocyemata</taxon>
        <taxon>Astacidea</taxon>
        <taxon>Parastacoidea</taxon>
        <taxon>Parastacidae</taxon>
        <taxon>Cherax</taxon>
    </lineage>
</organism>
<dbReference type="EMBL" id="JARKIK010000086">
    <property type="protein sequence ID" value="KAK8724186.1"/>
    <property type="molecule type" value="Genomic_DNA"/>
</dbReference>
<evidence type="ECO:0000313" key="5">
    <source>
        <dbReference type="EMBL" id="KAK8724186.1"/>
    </source>
</evidence>
<keyword evidence="3" id="KW-0949">S-adenosyl-L-methionine</keyword>
<dbReference type="Proteomes" id="UP001445076">
    <property type="component" value="Unassembled WGS sequence"/>
</dbReference>
<protein>
    <recommendedName>
        <fullName evidence="4">SET domain-containing protein</fullName>
    </recommendedName>
</protein>
<dbReference type="GO" id="GO:0008276">
    <property type="term" value="F:protein methyltransferase activity"/>
    <property type="evidence" value="ECO:0007669"/>
    <property type="project" value="UniProtKB-ARBA"/>
</dbReference>
<dbReference type="SUPFAM" id="SSF48452">
    <property type="entry name" value="TPR-like"/>
    <property type="match status" value="1"/>
</dbReference>
<dbReference type="GO" id="GO:0005634">
    <property type="term" value="C:nucleus"/>
    <property type="evidence" value="ECO:0007669"/>
    <property type="project" value="TreeGrafter"/>
</dbReference>
<dbReference type="InterPro" id="IPR044421">
    <property type="entry name" value="SMYD4_SET"/>
</dbReference>
<proteinExistence type="predicted"/>
<dbReference type="Pfam" id="PF00856">
    <property type="entry name" value="SET"/>
    <property type="match status" value="1"/>
</dbReference>
<dbReference type="GO" id="GO:0005737">
    <property type="term" value="C:cytoplasm"/>
    <property type="evidence" value="ECO:0007669"/>
    <property type="project" value="TreeGrafter"/>
</dbReference>
<dbReference type="GO" id="GO:0008170">
    <property type="term" value="F:N-methyltransferase activity"/>
    <property type="evidence" value="ECO:0007669"/>
    <property type="project" value="UniProtKB-ARBA"/>
</dbReference>
<dbReference type="GO" id="GO:0032259">
    <property type="term" value="P:methylation"/>
    <property type="evidence" value="ECO:0007669"/>
    <property type="project" value="UniProtKB-KW"/>
</dbReference>
<gene>
    <name evidence="5" type="ORF">OTU49_011256</name>
</gene>
<evidence type="ECO:0000256" key="2">
    <source>
        <dbReference type="ARBA" id="ARBA00022679"/>
    </source>
</evidence>
<dbReference type="PANTHER" id="PTHR46165">
    <property type="entry name" value="SET AND MYND DOMAIN-CONTAINING PROTEIN 4"/>
    <property type="match status" value="1"/>
</dbReference>
<evidence type="ECO:0000256" key="1">
    <source>
        <dbReference type="ARBA" id="ARBA00022603"/>
    </source>
</evidence>
<dbReference type="PROSITE" id="PS50280">
    <property type="entry name" value="SET"/>
    <property type="match status" value="1"/>
</dbReference>
<keyword evidence="1" id="KW-0489">Methyltransferase</keyword>
<sequence length="694" mass="77916">MDRCGRPGESSSEEDLELYLTKLCSDVTLYSPKEGFFNHYMEQIDAQVSQDFLDKFGQLKSDEDRLLKTWGVKPIHTLKVQSFYRQKSREVSECRREEGNKAFQEKKNGQALVLYSQAVVRAPHDEGKSLALALANRSAVLYHMDEYHLCLTDIDLAIQAGYPPNLMYKVLDRRGQCQLQLGQYNSALLAFTAAAHALATSGLDKKKLESWKKDLSIKIHSCQGKTDAGDPAPSKTTSAILFQGSSKVLPNASSALTLNTSKDEGRYLVARGPIPAGQVLIAERPYSAVLMDDKCGSHCIHCYHRLVAPVPCPWCSGVAFCSPRCRDLALATYHRWECKFLDLLKGSGVSLNCYLALRVITQHGLPYFKKLQHRLNQPAIMPSASCRQNPNDYLSFYHLVALEESRSPRDFFQRSLLATFLLKVLQRANFFGKWDDEAGPPDKALTEDEVLVGRLILRHLQLIQFNAHELSGMAFASGKINFKKTKSVFLGLAVYPTISYCNHSCFPAVTRYFEGDKMVIVSLRPLQAGDVVAENYGPIFTHHPRQERQRKLLSRYWFRCNCEACRGDWPVYNNMVNKRVIQCHTCKSPLPQPAHNQSHVTCKECGNSTNIVQADKTLHQANKLYVAACQHMDEGHREEAISSFTSFVDIVSGLVVPPFRELHLSMQALRLLIASRGTIHTPGIPAPDASSTKQ</sequence>
<evidence type="ECO:0000313" key="6">
    <source>
        <dbReference type="Proteomes" id="UP001445076"/>
    </source>
</evidence>
<dbReference type="AlphaFoldDB" id="A0AAW0W4Q8"/>
<dbReference type="GO" id="GO:0008757">
    <property type="term" value="F:S-adenosylmethionine-dependent methyltransferase activity"/>
    <property type="evidence" value="ECO:0007669"/>
    <property type="project" value="UniProtKB-ARBA"/>
</dbReference>
<dbReference type="Gene3D" id="6.10.140.2220">
    <property type="match status" value="1"/>
</dbReference>
<feature type="domain" description="SET" evidence="4">
    <location>
        <begin position="254"/>
        <end position="537"/>
    </location>
</feature>
<evidence type="ECO:0000259" key="4">
    <source>
        <dbReference type="PROSITE" id="PS50280"/>
    </source>
</evidence>
<evidence type="ECO:0000256" key="3">
    <source>
        <dbReference type="ARBA" id="ARBA00022691"/>
    </source>
</evidence>
<dbReference type="Gene3D" id="1.25.40.10">
    <property type="entry name" value="Tetratricopeptide repeat domain"/>
    <property type="match status" value="1"/>
</dbReference>
<dbReference type="InterPro" id="IPR011990">
    <property type="entry name" value="TPR-like_helical_dom_sf"/>
</dbReference>
<dbReference type="GO" id="GO:0042826">
    <property type="term" value="F:histone deacetylase binding"/>
    <property type="evidence" value="ECO:0007669"/>
    <property type="project" value="TreeGrafter"/>
</dbReference>
<dbReference type="SUPFAM" id="SSF82199">
    <property type="entry name" value="SET domain"/>
    <property type="match status" value="1"/>
</dbReference>
<accession>A0AAW0W4Q8</accession>
<dbReference type="InterPro" id="IPR046341">
    <property type="entry name" value="SET_dom_sf"/>
</dbReference>
<keyword evidence="6" id="KW-1185">Reference proteome</keyword>
<dbReference type="Gene3D" id="1.10.220.160">
    <property type="match status" value="1"/>
</dbReference>
<comment type="caution">
    <text evidence="5">The sequence shown here is derived from an EMBL/GenBank/DDBJ whole genome shotgun (WGS) entry which is preliminary data.</text>
</comment>
<name>A0AAW0W4Q8_CHEQU</name>
<dbReference type="CDD" id="cd10536">
    <property type="entry name" value="SET_SMYD4"/>
    <property type="match status" value="1"/>
</dbReference>
<reference evidence="5 6" key="1">
    <citation type="journal article" date="2024" name="BMC Genomics">
        <title>Genome assembly of redclaw crayfish (Cherax quadricarinatus) provides insights into its immune adaptation and hypoxia tolerance.</title>
        <authorList>
            <person name="Liu Z."/>
            <person name="Zheng J."/>
            <person name="Li H."/>
            <person name="Fang K."/>
            <person name="Wang S."/>
            <person name="He J."/>
            <person name="Zhou D."/>
            <person name="Weng S."/>
            <person name="Chi M."/>
            <person name="Gu Z."/>
            <person name="He J."/>
            <person name="Li F."/>
            <person name="Wang M."/>
        </authorList>
    </citation>
    <scope>NUCLEOTIDE SEQUENCE [LARGE SCALE GENOMIC DNA]</scope>
    <source>
        <strain evidence="5">ZL_2023a</strain>
    </source>
</reference>
<dbReference type="PANTHER" id="PTHR46165:SF5">
    <property type="entry name" value="RE32936P"/>
    <property type="match status" value="1"/>
</dbReference>
<dbReference type="InterPro" id="IPR052097">
    <property type="entry name" value="SET-MYND_domain_protein"/>
</dbReference>